<organism evidence="2 3">
    <name type="scientific">Pseudomonas nitroreducens</name>
    <dbReference type="NCBI Taxonomy" id="46680"/>
    <lineage>
        <taxon>Bacteria</taxon>
        <taxon>Pseudomonadati</taxon>
        <taxon>Pseudomonadota</taxon>
        <taxon>Gammaproteobacteria</taxon>
        <taxon>Pseudomonadales</taxon>
        <taxon>Pseudomonadaceae</taxon>
        <taxon>Pseudomonas</taxon>
    </lineage>
</organism>
<dbReference type="EMBL" id="JACHLI010000001">
    <property type="protein sequence ID" value="MBB4861240.1"/>
    <property type="molecule type" value="Genomic_DNA"/>
</dbReference>
<keyword evidence="1" id="KW-0732">Signal</keyword>
<evidence type="ECO:0000313" key="3">
    <source>
        <dbReference type="Proteomes" id="UP000566995"/>
    </source>
</evidence>
<comment type="caution">
    <text evidence="2">The sequence shown here is derived from an EMBL/GenBank/DDBJ whole genome shotgun (WGS) entry which is preliminary data.</text>
</comment>
<protein>
    <recommendedName>
        <fullName evidence="4">Lipoprotein</fullName>
    </recommendedName>
</protein>
<gene>
    <name evidence="2" type="ORF">HNP46_000051</name>
</gene>
<evidence type="ECO:0008006" key="4">
    <source>
        <dbReference type="Google" id="ProtNLM"/>
    </source>
</evidence>
<accession>A0A7W7KEW5</accession>
<name>A0A7W7KEW5_PSENT</name>
<sequence>MRNIALLICISLLAGCSWSNPVRCSDVAGATGAFLSVMTAGNYPLNRIANDSVSGRCD</sequence>
<feature type="chain" id="PRO_5031523280" description="Lipoprotein" evidence="1">
    <location>
        <begin position="25"/>
        <end position="58"/>
    </location>
</feature>
<reference evidence="2 3" key="1">
    <citation type="submission" date="2020-08" db="EMBL/GenBank/DDBJ databases">
        <title>Functional genomics of gut bacteria from endangered species of beetles.</title>
        <authorList>
            <person name="Carlos-Shanley C."/>
        </authorList>
    </citation>
    <scope>NUCLEOTIDE SEQUENCE [LARGE SCALE GENOMIC DNA]</scope>
    <source>
        <strain evidence="2 3">S00179</strain>
    </source>
</reference>
<dbReference type="Proteomes" id="UP000566995">
    <property type="component" value="Unassembled WGS sequence"/>
</dbReference>
<dbReference type="PROSITE" id="PS51257">
    <property type="entry name" value="PROKAR_LIPOPROTEIN"/>
    <property type="match status" value="1"/>
</dbReference>
<proteinExistence type="predicted"/>
<dbReference type="RefSeq" id="WP_184585515.1">
    <property type="nucleotide sequence ID" value="NZ_JACHLI010000001.1"/>
</dbReference>
<dbReference type="AlphaFoldDB" id="A0A7W7KEW5"/>
<evidence type="ECO:0000256" key="1">
    <source>
        <dbReference type="SAM" id="SignalP"/>
    </source>
</evidence>
<feature type="signal peptide" evidence="1">
    <location>
        <begin position="1"/>
        <end position="24"/>
    </location>
</feature>
<evidence type="ECO:0000313" key="2">
    <source>
        <dbReference type="EMBL" id="MBB4861240.1"/>
    </source>
</evidence>